<accession>A0A3S0K288</accession>
<dbReference type="OrthoDB" id="9808081at2"/>
<evidence type="ECO:0000313" key="3">
    <source>
        <dbReference type="Proteomes" id="UP000282184"/>
    </source>
</evidence>
<keyword evidence="3" id="KW-1185">Reference proteome</keyword>
<dbReference type="GO" id="GO:0016787">
    <property type="term" value="F:hydrolase activity"/>
    <property type="evidence" value="ECO:0007669"/>
    <property type="project" value="InterPro"/>
</dbReference>
<dbReference type="EMBL" id="RXOF01000016">
    <property type="protein sequence ID" value="RTQ46341.1"/>
    <property type="molecule type" value="Genomic_DNA"/>
</dbReference>
<proteinExistence type="predicted"/>
<evidence type="ECO:0000313" key="2">
    <source>
        <dbReference type="EMBL" id="RTQ46341.1"/>
    </source>
</evidence>
<organism evidence="2 3">
    <name type="scientific">Hymenobacter gummosus</name>
    <dbReference type="NCBI Taxonomy" id="1776032"/>
    <lineage>
        <taxon>Bacteria</taxon>
        <taxon>Pseudomonadati</taxon>
        <taxon>Bacteroidota</taxon>
        <taxon>Cytophagia</taxon>
        <taxon>Cytophagales</taxon>
        <taxon>Hymenobacteraceae</taxon>
        <taxon>Hymenobacter</taxon>
    </lineage>
</organism>
<dbReference type="Pfam" id="PF00149">
    <property type="entry name" value="Metallophos"/>
    <property type="match status" value="1"/>
</dbReference>
<reference evidence="2 3" key="1">
    <citation type="submission" date="2018-12" db="EMBL/GenBank/DDBJ databases">
        <title>Hymenobacter gummosus sp. nov., isolated from a spring.</title>
        <authorList>
            <person name="Nie L."/>
        </authorList>
    </citation>
    <scope>NUCLEOTIDE SEQUENCE [LARGE SCALE GENOMIC DNA]</scope>
    <source>
        <strain evidence="2 3">KCTC 52166</strain>
    </source>
</reference>
<dbReference type="AlphaFoldDB" id="A0A3S0K288"/>
<feature type="domain" description="Calcineurin-like phosphoesterase" evidence="1">
    <location>
        <begin position="1"/>
        <end position="135"/>
    </location>
</feature>
<dbReference type="Gene3D" id="3.60.21.10">
    <property type="match status" value="1"/>
</dbReference>
<comment type="caution">
    <text evidence="2">The sequence shown here is derived from an EMBL/GenBank/DDBJ whole genome shotgun (WGS) entry which is preliminary data.</text>
</comment>
<evidence type="ECO:0000259" key="1">
    <source>
        <dbReference type="Pfam" id="PF00149"/>
    </source>
</evidence>
<dbReference type="RefSeq" id="WP_126695505.1">
    <property type="nucleotide sequence ID" value="NZ_RXOF01000016.1"/>
</dbReference>
<gene>
    <name evidence="2" type="ORF">EJV47_22725</name>
</gene>
<protein>
    <recommendedName>
        <fullName evidence="1">Calcineurin-like phosphoesterase domain-containing protein</fullName>
    </recommendedName>
</protein>
<name>A0A3S0K288_9BACT</name>
<dbReference type="SUPFAM" id="SSF56300">
    <property type="entry name" value="Metallo-dependent phosphatases"/>
    <property type="match status" value="1"/>
</dbReference>
<dbReference type="InterPro" id="IPR029052">
    <property type="entry name" value="Metallo-depent_PP-like"/>
</dbReference>
<dbReference type="InterPro" id="IPR004843">
    <property type="entry name" value="Calcineurin-like_PHP"/>
</dbReference>
<dbReference type="Proteomes" id="UP000282184">
    <property type="component" value="Unassembled WGS sequence"/>
</dbReference>
<sequence length="240" mass="27458">MRVLVIPDIHGRTNWVPLVTEFLAGAEAADRVVFLGDYNDSFTVPDDVMLDNFIDVLLLKEREPARVVLLLGNHCFPYRFWPQFQCSGFRPTLAPALHLLYKHHSEYFQIAYQARPYLFTHAGVSEMWLEVNRLAIRILCGRYATTENLAAVLNQLLTSEEGRRLLWQVSGYNGGRDRVDGPLWVRPVHLRRGLLPGVIQVVGHTLMPDIVREVDDVAQTGVLFTDCHDRRPEEVLTLEL</sequence>